<organism evidence="2 3">
    <name type="scientific">Dactylosporangium salmoneum</name>
    <dbReference type="NCBI Taxonomy" id="53361"/>
    <lineage>
        <taxon>Bacteria</taxon>
        <taxon>Bacillati</taxon>
        <taxon>Actinomycetota</taxon>
        <taxon>Actinomycetes</taxon>
        <taxon>Micromonosporales</taxon>
        <taxon>Micromonosporaceae</taxon>
        <taxon>Dactylosporangium</taxon>
    </lineage>
</organism>
<evidence type="ECO:0000313" key="2">
    <source>
        <dbReference type="EMBL" id="GAA2343161.1"/>
    </source>
</evidence>
<keyword evidence="3" id="KW-1185">Reference proteome</keyword>
<dbReference type="EMBL" id="BAAARV010000023">
    <property type="protein sequence ID" value="GAA2343161.1"/>
    <property type="molecule type" value="Genomic_DNA"/>
</dbReference>
<gene>
    <name evidence="2" type="ORF">GCM10010170_027760</name>
</gene>
<dbReference type="Pfam" id="PF01266">
    <property type="entry name" value="DAO"/>
    <property type="match status" value="1"/>
</dbReference>
<dbReference type="InterPro" id="IPR036188">
    <property type="entry name" value="FAD/NAD-bd_sf"/>
</dbReference>
<sequence length="314" mass="32038">MRVGILGAGIAGTTLAWRLAGAGVRVELATGPPGLAGATAVSGGAVRSYDPDPVQRALATQSLAELRGSPSLLEWSRFRPMPTVLVGEPGPLGADDLRKLGWAGLAPDTTGVRDDTGGRIDVAALRDALLRDLAGCAAATIGQRLSGEPDVLVYAAGAWTPALLAKAGLSTLDLKVKAIRYTVHRLLGPPPPIFSDGPLYGIPLGDGRLIAGVATDEWGVAPGAPPARPPADAARLLRDRLPGLRLGPPLGRADATDCYADPPVLALREIPGTGGRIHAFTGGSGGAAKTVLAAAARAADQLNHHTQEEARATH</sequence>
<evidence type="ECO:0000313" key="3">
    <source>
        <dbReference type="Proteomes" id="UP001501444"/>
    </source>
</evidence>
<feature type="domain" description="FAD dependent oxidoreductase" evidence="1">
    <location>
        <begin position="3"/>
        <end position="300"/>
    </location>
</feature>
<dbReference type="Gene3D" id="3.50.50.60">
    <property type="entry name" value="FAD/NAD(P)-binding domain"/>
    <property type="match status" value="2"/>
</dbReference>
<name>A0ABP5T103_9ACTN</name>
<dbReference type="InterPro" id="IPR006076">
    <property type="entry name" value="FAD-dep_OxRdtase"/>
</dbReference>
<dbReference type="RefSeq" id="WP_344612917.1">
    <property type="nucleotide sequence ID" value="NZ_BAAARV010000023.1"/>
</dbReference>
<proteinExistence type="predicted"/>
<evidence type="ECO:0000259" key="1">
    <source>
        <dbReference type="Pfam" id="PF01266"/>
    </source>
</evidence>
<reference evidence="3" key="1">
    <citation type="journal article" date="2019" name="Int. J. Syst. Evol. Microbiol.">
        <title>The Global Catalogue of Microorganisms (GCM) 10K type strain sequencing project: providing services to taxonomists for standard genome sequencing and annotation.</title>
        <authorList>
            <consortium name="The Broad Institute Genomics Platform"/>
            <consortium name="The Broad Institute Genome Sequencing Center for Infectious Disease"/>
            <person name="Wu L."/>
            <person name="Ma J."/>
        </authorList>
    </citation>
    <scope>NUCLEOTIDE SEQUENCE [LARGE SCALE GENOMIC DNA]</scope>
    <source>
        <strain evidence="3">JCM 3272</strain>
    </source>
</reference>
<dbReference type="Gene3D" id="3.30.9.10">
    <property type="entry name" value="D-Amino Acid Oxidase, subunit A, domain 2"/>
    <property type="match status" value="1"/>
</dbReference>
<dbReference type="SUPFAM" id="SSF51905">
    <property type="entry name" value="FAD/NAD(P)-binding domain"/>
    <property type="match status" value="1"/>
</dbReference>
<accession>A0ABP5T103</accession>
<comment type="caution">
    <text evidence="2">The sequence shown here is derived from an EMBL/GenBank/DDBJ whole genome shotgun (WGS) entry which is preliminary data.</text>
</comment>
<dbReference type="Proteomes" id="UP001501444">
    <property type="component" value="Unassembled WGS sequence"/>
</dbReference>
<protein>
    <recommendedName>
        <fullName evidence="1">FAD dependent oxidoreductase domain-containing protein</fullName>
    </recommendedName>
</protein>